<evidence type="ECO:0000313" key="2">
    <source>
        <dbReference type="Proteomes" id="UP000188318"/>
    </source>
</evidence>
<evidence type="ECO:0000313" key="1">
    <source>
        <dbReference type="EMBL" id="OOG00321.1"/>
    </source>
</evidence>
<dbReference type="AlphaFoldDB" id="A0A1R3S0U0"/>
<name>A0A1R3S0U0_ASPC5</name>
<reference evidence="2" key="1">
    <citation type="journal article" date="2017" name="Genome Biol.">
        <title>Comparative genomics reveals high biological diversity and specific adaptations in the industrially and medically important fungal genus Aspergillus.</title>
        <authorList>
            <person name="de Vries R.P."/>
            <person name="Riley R."/>
            <person name="Wiebenga A."/>
            <person name="Aguilar-Osorio G."/>
            <person name="Amillis S."/>
            <person name="Uchima C.A."/>
            <person name="Anderluh G."/>
            <person name="Asadollahi M."/>
            <person name="Askin M."/>
            <person name="Barry K."/>
            <person name="Battaglia E."/>
            <person name="Bayram O."/>
            <person name="Benocci T."/>
            <person name="Braus-Stromeyer S.A."/>
            <person name="Caldana C."/>
            <person name="Canovas D."/>
            <person name="Cerqueira G.C."/>
            <person name="Chen F."/>
            <person name="Chen W."/>
            <person name="Choi C."/>
            <person name="Clum A."/>
            <person name="Dos Santos R.A."/>
            <person name="Damasio A.R."/>
            <person name="Diallinas G."/>
            <person name="Emri T."/>
            <person name="Fekete E."/>
            <person name="Flipphi M."/>
            <person name="Freyberg S."/>
            <person name="Gallo A."/>
            <person name="Gournas C."/>
            <person name="Habgood R."/>
            <person name="Hainaut M."/>
            <person name="Harispe M.L."/>
            <person name="Henrissat B."/>
            <person name="Hilden K.S."/>
            <person name="Hope R."/>
            <person name="Hossain A."/>
            <person name="Karabika E."/>
            <person name="Karaffa L."/>
            <person name="Karanyi Z."/>
            <person name="Krasevec N."/>
            <person name="Kuo A."/>
            <person name="Kusch H."/>
            <person name="LaButti K."/>
            <person name="Lagendijk E.L."/>
            <person name="Lapidus A."/>
            <person name="Levasseur A."/>
            <person name="Lindquist E."/>
            <person name="Lipzen A."/>
            <person name="Logrieco A.F."/>
            <person name="MacCabe A."/>
            <person name="Maekelae M.R."/>
            <person name="Malavazi I."/>
            <person name="Melin P."/>
            <person name="Meyer V."/>
            <person name="Mielnichuk N."/>
            <person name="Miskei M."/>
            <person name="Molnar A.P."/>
            <person name="Mule G."/>
            <person name="Ngan C.Y."/>
            <person name="Orejas M."/>
            <person name="Orosz E."/>
            <person name="Ouedraogo J.P."/>
            <person name="Overkamp K.M."/>
            <person name="Park H.-S."/>
            <person name="Perrone G."/>
            <person name="Piumi F."/>
            <person name="Punt P.J."/>
            <person name="Ram A.F."/>
            <person name="Ramon A."/>
            <person name="Rauscher S."/>
            <person name="Record E."/>
            <person name="Riano-Pachon D.M."/>
            <person name="Robert V."/>
            <person name="Roehrig J."/>
            <person name="Ruller R."/>
            <person name="Salamov A."/>
            <person name="Salih N.S."/>
            <person name="Samson R.A."/>
            <person name="Sandor E."/>
            <person name="Sanguinetti M."/>
            <person name="Schuetze T."/>
            <person name="Sepcic K."/>
            <person name="Shelest E."/>
            <person name="Sherlock G."/>
            <person name="Sophianopoulou V."/>
            <person name="Squina F.M."/>
            <person name="Sun H."/>
            <person name="Susca A."/>
            <person name="Todd R.B."/>
            <person name="Tsang A."/>
            <person name="Unkles S.E."/>
            <person name="van de Wiele N."/>
            <person name="van Rossen-Uffink D."/>
            <person name="Oliveira J.V."/>
            <person name="Vesth T.C."/>
            <person name="Visser J."/>
            <person name="Yu J.-H."/>
            <person name="Zhou M."/>
            <person name="Andersen M.R."/>
            <person name="Archer D.B."/>
            <person name="Baker S.E."/>
            <person name="Benoit I."/>
            <person name="Brakhage A.A."/>
            <person name="Braus G.H."/>
            <person name="Fischer R."/>
            <person name="Frisvad J.C."/>
            <person name="Goldman G.H."/>
            <person name="Houbraken J."/>
            <person name="Oakley B."/>
            <person name="Pocsi I."/>
            <person name="Scazzocchio C."/>
            <person name="Seiboth B."/>
            <person name="vanKuyk P.A."/>
            <person name="Wortman J."/>
            <person name="Dyer P.S."/>
            <person name="Grigoriev I.V."/>
        </authorList>
    </citation>
    <scope>NUCLEOTIDE SEQUENCE [LARGE SCALE GENOMIC DNA]</scope>
    <source>
        <strain evidence="2">ITEM 5010</strain>
    </source>
</reference>
<dbReference type="OMA" id="DESEVHW"/>
<dbReference type="Proteomes" id="UP000188318">
    <property type="component" value="Unassembled WGS sequence"/>
</dbReference>
<organism evidence="1 2">
    <name type="scientific">Aspergillus carbonarius (strain ITEM 5010)</name>
    <dbReference type="NCBI Taxonomy" id="602072"/>
    <lineage>
        <taxon>Eukaryota</taxon>
        <taxon>Fungi</taxon>
        <taxon>Dikarya</taxon>
        <taxon>Ascomycota</taxon>
        <taxon>Pezizomycotina</taxon>
        <taxon>Eurotiomycetes</taxon>
        <taxon>Eurotiomycetidae</taxon>
        <taxon>Eurotiales</taxon>
        <taxon>Aspergillaceae</taxon>
        <taxon>Aspergillus</taxon>
        <taxon>Aspergillus subgen. Circumdati</taxon>
    </lineage>
</organism>
<accession>A0A1R3S0U0</accession>
<sequence length="227" mass="24662">MPQDESEVHWFKLINNSGATQRYIMFAPPPPGGFDTPIWIASDDIENETSWEVHTTAPIWAGFGNQLDDKTIRMTNWADSGISNNSPDIFDLTVFKGIPSLEDTKTKVKDAVTFEVDTTDTTVGDDPLVIGFGKRNGPNGTITACATILAEPNTQLVVKPQIELYFFNTTGTPGTLIDFDDLSAKSAQINFGGHTAGASLCTVIHTTDEDGKASWVTAYDNTPPDDE</sequence>
<dbReference type="EMBL" id="KV907493">
    <property type="protein sequence ID" value="OOG00321.1"/>
    <property type="molecule type" value="Genomic_DNA"/>
</dbReference>
<keyword evidence="2" id="KW-1185">Reference proteome</keyword>
<gene>
    <name evidence="1" type="ORF">ASPCADRAFT_401331</name>
</gene>
<dbReference type="OrthoDB" id="4383177at2759"/>
<dbReference type="VEuPathDB" id="FungiDB:ASPCADRAFT_401331"/>
<protein>
    <submittedName>
        <fullName evidence="1">Uncharacterized protein</fullName>
    </submittedName>
</protein>
<proteinExistence type="predicted"/>